<gene>
    <name evidence="12" type="ORF">HYH03_002929</name>
</gene>
<dbReference type="Gene3D" id="3.60.40.10">
    <property type="entry name" value="PPM-type phosphatase domain"/>
    <property type="match status" value="1"/>
</dbReference>
<evidence type="ECO:0000313" key="12">
    <source>
        <dbReference type="EMBL" id="KAG2499354.1"/>
    </source>
</evidence>
<dbReference type="SMART" id="SM00332">
    <property type="entry name" value="PP2Cc"/>
    <property type="match status" value="1"/>
</dbReference>
<protein>
    <recommendedName>
        <fullName evidence="3">protein-serine/threonine phosphatase</fullName>
        <ecNumber evidence="3">3.1.3.16</ecNumber>
    </recommendedName>
</protein>
<dbReference type="CDD" id="cd00143">
    <property type="entry name" value="PP2Cc"/>
    <property type="match status" value="1"/>
</dbReference>
<keyword evidence="5 9" id="KW-0378">Hydrolase</keyword>
<evidence type="ECO:0000259" key="11">
    <source>
        <dbReference type="PROSITE" id="PS51746"/>
    </source>
</evidence>
<keyword evidence="4" id="KW-0479">Metal-binding</keyword>
<dbReference type="EMBL" id="JAEHOE010000007">
    <property type="protein sequence ID" value="KAG2499354.1"/>
    <property type="molecule type" value="Genomic_DNA"/>
</dbReference>
<dbReference type="Proteomes" id="UP000612055">
    <property type="component" value="Unassembled WGS sequence"/>
</dbReference>
<dbReference type="PANTHER" id="PTHR47992">
    <property type="entry name" value="PROTEIN PHOSPHATASE"/>
    <property type="match status" value="1"/>
</dbReference>
<keyword evidence="6" id="KW-0460">Magnesium</keyword>
<comment type="similarity">
    <text evidence="9">Belongs to the PP2C family.</text>
</comment>
<feature type="domain" description="PPM-type phosphatase" evidence="11">
    <location>
        <begin position="36"/>
        <end position="322"/>
    </location>
</feature>
<comment type="caution">
    <text evidence="12">The sequence shown here is derived from an EMBL/GenBank/DDBJ whole genome shotgun (WGS) entry which is preliminary data.</text>
</comment>
<dbReference type="InterPro" id="IPR036457">
    <property type="entry name" value="PPM-type-like_dom_sf"/>
</dbReference>
<evidence type="ECO:0000256" key="7">
    <source>
        <dbReference type="ARBA" id="ARBA00022912"/>
    </source>
</evidence>
<comment type="cofactor">
    <cofactor evidence="1">
        <name>Mn(2+)</name>
        <dbReference type="ChEBI" id="CHEBI:29035"/>
    </cofactor>
</comment>
<feature type="compositionally biased region" description="Low complexity" evidence="10">
    <location>
        <begin position="392"/>
        <end position="401"/>
    </location>
</feature>
<name>A0A835YKH4_9CHLO</name>
<evidence type="ECO:0000256" key="10">
    <source>
        <dbReference type="SAM" id="MobiDB-lite"/>
    </source>
</evidence>
<keyword evidence="7 9" id="KW-0904">Protein phosphatase</keyword>
<evidence type="ECO:0000313" key="13">
    <source>
        <dbReference type="Proteomes" id="UP000612055"/>
    </source>
</evidence>
<feature type="region of interest" description="Disordered" evidence="10">
    <location>
        <begin position="349"/>
        <end position="403"/>
    </location>
</feature>
<evidence type="ECO:0000256" key="5">
    <source>
        <dbReference type="ARBA" id="ARBA00022801"/>
    </source>
</evidence>
<evidence type="ECO:0000256" key="8">
    <source>
        <dbReference type="ARBA" id="ARBA00023211"/>
    </source>
</evidence>
<dbReference type="AlphaFoldDB" id="A0A835YKH4"/>
<organism evidence="12 13">
    <name type="scientific">Edaphochlamys debaryana</name>
    <dbReference type="NCBI Taxonomy" id="47281"/>
    <lineage>
        <taxon>Eukaryota</taxon>
        <taxon>Viridiplantae</taxon>
        <taxon>Chlorophyta</taxon>
        <taxon>core chlorophytes</taxon>
        <taxon>Chlorophyceae</taxon>
        <taxon>CS clade</taxon>
        <taxon>Chlamydomonadales</taxon>
        <taxon>Chlamydomonadales incertae sedis</taxon>
        <taxon>Edaphochlamys</taxon>
    </lineage>
</organism>
<keyword evidence="13" id="KW-1185">Reference proteome</keyword>
<dbReference type="OrthoDB" id="10264738at2759"/>
<evidence type="ECO:0000256" key="2">
    <source>
        <dbReference type="ARBA" id="ARBA00001946"/>
    </source>
</evidence>
<evidence type="ECO:0000256" key="9">
    <source>
        <dbReference type="RuleBase" id="RU003465"/>
    </source>
</evidence>
<dbReference type="InterPro" id="IPR001932">
    <property type="entry name" value="PPM-type_phosphatase-like_dom"/>
</dbReference>
<evidence type="ECO:0000256" key="6">
    <source>
        <dbReference type="ARBA" id="ARBA00022842"/>
    </source>
</evidence>
<evidence type="ECO:0000256" key="3">
    <source>
        <dbReference type="ARBA" id="ARBA00013081"/>
    </source>
</evidence>
<dbReference type="SUPFAM" id="SSF81606">
    <property type="entry name" value="PP2C-like"/>
    <property type="match status" value="1"/>
</dbReference>
<evidence type="ECO:0000256" key="4">
    <source>
        <dbReference type="ARBA" id="ARBA00022723"/>
    </source>
</evidence>
<comment type="cofactor">
    <cofactor evidence="2">
        <name>Mg(2+)</name>
        <dbReference type="ChEBI" id="CHEBI:18420"/>
    </cofactor>
</comment>
<dbReference type="InterPro" id="IPR000222">
    <property type="entry name" value="PP2C_BS"/>
</dbReference>
<dbReference type="PROSITE" id="PS01032">
    <property type="entry name" value="PPM_1"/>
    <property type="match status" value="1"/>
</dbReference>
<evidence type="ECO:0000256" key="1">
    <source>
        <dbReference type="ARBA" id="ARBA00001936"/>
    </source>
</evidence>
<dbReference type="Pfam" id="PF00481">
    <property type="entry name" value="PP2C"/>
    <property type="match status" value="1"/>
</dbReference>
<dbReference type="GO" id="GO:0004722">
    <property type="term" value="F:protein serine/threonine phosphatase activity"/>
    <property type="evidence" value="ECO:0007669"/>
    <property type="project" value="UniProtKB-EC"/>
</dbReference>
<dbReference type="GO" id="GO:0046872">
    <property type="term" value="F:metal ion binding"/>
    <property type="evidence" value="ECO:0007669"/>
    <property type="project" value="UniProtKB-KW"/>
</dbReference>
<sequence>MPLQRKSAFRKPVRVLKPELDAANRTQALQAGNVKLCYAACTQAGADWIGDKPNQDCWAAQVLRPRDRAAAPVVLFGVFDGHGDEGGTVAAEAAEALPGEVQDSLWQGDTVEEALSAAFPATHAFLLQQPGLDCSLSGCTAVVAALAGDCLVVANAGDSRCIIGRFEGANEVAAFELTNDHTPCLMAEANRVLASGGRIGPFTVEGRSVGPPRVWERAHNAPGLCITRSLGDTRAKRLGVTASPELLSLPLTVDDRYLALVSDGITEFISSGELVELLHAWASTGVTPDEVARRLVREARKRWKERGGGDVIDDCTAIIAYIVYDPDDDGTGAGGRASGAGAGVGLGGGGAGGKAGGKGGKGKGAGKAGAAGVRRVSQHAANGVVRRRGSSIRRQAAAAAAPTETWGEWAEQMWSSLVGALPWSLTHRSKRRVITI</sequence>
<dbReference type="PROSITE" id="PS51746">
    <property type="entry name" value="PPM_2"/>
    <property type="match status" value="1"/>
</dbReference>
<reference evidence="12" key="1">
    <citation type="journal article" date="2020" name="bioRxiv">
        <title>Comparative genomics of Chlamydomonas.</title>
        <authorList>
            <person name="Craig R.J."/>
            <person name="Hasan A.R."/>
            <person name="Ness R.W."/>
            <person name="Keightley P.D."/>
        </authorList>
    </citation>
    <scope>NUCLEOTIDE SEQUENCE</scope>
    <source>
        <strain evidence="12">CCAP 11/70</strain>
    </source>
</reference>
<dbReference type="InterPro" id="IPR015655">
    <property type="entry name" value="PP2C"/>
</dbReference>
<dbReference type="EC" id="3.1.3.16" evidence="3"/>
<feature type="compositionally biased region" description="Gly residues" evidence="10">
    <location>
        <begin position="349"/>
        <end position="369"/>
    </location>
</feature>
<accession>A0A835YKH4</accession>
<proteinExistence type="inferred from homology"/>
<keyword evidence="8" id="KW-0464">Manganese</keyword>